<accession>A0AAD2J708</accession>
<feature type="region of interest" description="Disordered" evidence="1">
    <location>
        <begin position="175"/>
        <end position="200"/>
    </location>
</feature>
<proteinExistence type="predicted"/>
<protein>
    <submittedName>
        <fullName evidence="2">Uncharacterized protein</fullName>
    </submittedName>
</protein>
<evidence type="ECO:0000313" key="2">
    <source>
        <dbReference type="EMBL" id="CWT69511.1"/>
    </source>
</evidence>
<dbReference type="Proteomes" id="UP000069876">
    <property type="component" value="Unassembled WGS sequence"/>
</dbReference>
<comment type="caution">
    <text evidence="2">The sequence shown here is derived from an EMBL/GenBank/DDBJ whole genome shotgun (WGS) entry which is preliminary data.</text>
</comment>
<sequence>MRNHIENPRQTDADLLRRHIILAERRNQKHDKRKRAGFQKIRQPDGCADFPNLFEHRPIRFAEFRRQSEWAEEIFLGDINPQCQRAEPQHCHRRQSAACAAQSGHTEFAVNENIVQRHVQHKRRKADQHNQARAVQAGGVGVQCAVYHCRRHRQAGEQHILRHCAFHIIAQGQPVAERRNRRPHQYRAEHAQKQPEPNPLPPRFAHFVGFTRAVKLGNHRVQRRHNAHKGNINRGKRAAAQSHRRQVFLACTTRHHSIDKTDAHLRDLRQQHGQGKGGQQADFFQEDGKGKAVEVEQHKCSINKNAV</sequence>
<gene>
    <name evidence="2" type="ORF">ERS514851_00167</name>
</gene>
<organism evidence="2 3">
    <name type="scientific">Neisseria meningitidis</name>
    <dbReference type="NCBI Taxonomy" id="487"/>
    <lineage>
        <taxon>Bacteria</taxon>
        <taxon>Pseudomonadati</taxon>
        <taxon>Pseudomonadota</taxon>
        <taxon>Betaproteobacteria</taxon>
        <taxon>Neisseriales</taxon>
        <taxon>Neisseriaceae</taxon>
        <taxon>Neisseria</taxon>
    </lineage>
</organism>
<dbReference type="AlphaFoldDB" id="A0AAD2J708"/>
<name>A0AAD2J708_NEIME</name>
<dbReference type="EMBL" id="FFEF01000001">
    <property type="protein sequence ID" value="CWT69511.1"/>
    <property type="molecule type" value="Genomic_DNA"/>
</dbReference>
<evidence type="ECO:0000256" key="1">
    <source>
        <dbReference type="SAM" id="MobiDB-lite"/>
    </source>
</evidence>
<reference evidence="2 3" key="1">
    <citation type="submission" date="2016-02" db="EMBL/GenBank/DDBJ databases">
        <authorList>
            <consortium name="Pathogen Informatics"/>
        </authorList>
    </citation>
    <scope>NUCLEOTIDE SEQUENCE [LARGE SCALE GENOMIC DNA]</scope>
    <source>
        <strain evidence="2 3">2842STDY5881531</strain>
    </source>
</reference>
<evidence type="ECO:0000313" key="3">
    <source>
        <dbReference type="Proteomes" id="UP000069876"/>
    </source>
</evidence>